<reference evidence="3" key="1">
    <citation type="submission" date="2018-06" db="EMBL/GenBank/DDBJ databases">
        <authorList>
            <person name="Khan S.A."/>
        </authorList>
    </citation>
    <scope>NUCLEOTIDE SEQUENCE [LARGE SCALE GENOMIC DNA]</scope>
    <source>
        <strain evidence="3">DB-1506</strain>
    </source>
</reference>
<dbReference type="AlphaFoldDB" id="A0A327MCL0"/>
<organism evidence="2 3">
    <name type="scientific">Roseicella frigidaeris</name>
    <dbReference type="NCBI Taxonomy" id="2230885"/>
    <lineage>
        <taxon>Bacteria</taxon>
        <taxon>Pseudomonadati</taxon>
        <taxon>Pseudomonadota</taxon>
        <taxon>Alphaproteobacteria</taxon>
        <taxon>Acetobacterales</taxon>
        <taxon>Roseomonadaceae</taxon>
        <taxon>Roseicella</taxon>
    </lineage>
</organism>
<protein>
    <submittedName>
        <fullName evidence="2">Uncharacterized protein</fullName>
    </submittedName>
</protein>
<evidence type="ECO:0000313" key="3">
    <source>
        <dbReference type="Proteomes" id="UP000249065"/>
    </source>
</evidence>
<accession>A0A327MCL0</accession>
<keyword evidence="3" id="KW-1185">Reference proteome</keyword>
<evidence type="ECO:0000256" key="1">
    <source>
        <dbReference type="SAM" id="MobiDB-lite"/>
    </source>
</evidence>
<dbReference type="OrthoDB" id="9925760at2"/>
<proteinExistence type="predicted"/>
<evidence type="ECO:0000313" key="2">
    <source>
        <dbReference type="EMBL" id="RAI60255.1"/>
    </source>
</evidence>
<comment type="caution">
    <text evidence="2">The sequence shown here is derived from an EMBL/GenBank/DDBJ whole genome shotgun (WGS) entry which is preliminary data.</text>
</comment>
<dbReference type="EMBL" id="QLIX01000002">
    <property type="protein sequence ID" value="RAI60255.1"/>
    <property type="molecule type" value="Genomic_DNA"/>
</dbReference>
<dbReference type="RefSeq" id="WP_111468441.1">
    <property type="nucleotide sequence ID" value="NZ_QLIX01000002.1"/>
</dbReference>
<feature type="region of interest" description="Disordered" evidence="1">
    <location>
        <begin position="1"/>
        <end position="22"/>
    </location>
</feature>
<name>A0A327MCL0_9PROT</name>
<sequence length="151" mass="15479">MTLPPDPGARRATPAAGPRRPRAHRLAAGLALLPLLGCGIAPPAAAPDPIAAVQRRDGEIVLPDPALLAGCVSQQTPLTQVVLRQDGAMVRPAPGTAPGTPPDFALVVEQQPRAPMRWHLLLGETGPAAEALGQGLDRALGDCTGRLGRLG</sequence>
<dbReference type="Proteomes" id="UP000249065">
    <property type="component" value="Unassembled WGS sequence"/>
</dbReference>
<gene>
    <name evidence="2" type="ORF">DOO78_04050</name>
</gene>